<dbReference type="CDD" id="cd00206">
    <property type="entry name" value="TFP_snake_toxin"/>
    <property type="match status" value="1"/>
</dbReference>
<feature type="chain" id="PRO_5019868642" evidence="5">
    <location>
        <begin position="20"/>
        <end position="116"/>
    </location>
</feature>
<dbReference type="EMBL" id="GGUC01000011">
    <property type="protein sequence ID" value="MCM19956.1"/>
    <property type="molecule type" value="Transcribed_RNA"/>
</dbReference>
<reference evidence="6" key="1">
    <citation type="journal article" date="2018" name="J. Mol. Evol.">
        <title>Three-Finger Toxin Diversification in the Venoms of Cat-Eye Snakes (Colubridae: Boiga).</title>
        <authorList>
            <person name="Dashevsky D."/>
            <person name="Debono J."/>
            <person name="Rokyta D."/>
            <person name="Nouwens A."/>
            <person name="Josh P."/>
            <person name="Fry B.G."/>
        </authorList>
    </citation>
    <scope>NUCLEOTIDE SEQUENCE</scope>
    <source>
        <tissue evidence="6">Venom gland</tissue>
    </source>
</reference>
<dbReference type="InterPro" id="IPR018354">
    <property type="entry name" value="Snake_toxin_con_site"/>
</dbReference>
<dbReference type="InterPro" id="IPR003571">
    <property type="entry name" value="Snake_3FTx"/>
</dbReference>
<comment type="similarity">
    <text evidence="4">Belongs to the three-finger toxin family. Ancestral subfamily. Boigatoxin sub-subfamily.</text>
</comment>
<keyword evidence="3" id="KW-1015">Disulfide bond</keyword>
<evidence type="ECO:0000256" key="3">
    <source>
        <dbReference type="ARBA" id="ARBA00023157"/>
    </source>
</evidence>
<dbReference type="Gene3D" id="2.10.60.10">
    <property type="entry name" value="CD59"/>
    <property type="match status" value="1"/>
</dbReference>
<dbReference type="SUPFAM" id="SSF57302">
    <property type="entry name" value="Snake toxin-like"/>
    <property type="match status" value="1"/>
</dbReference>
<evidence type="ECO:0000256" key="2">
    <source>
        <dbReference type="ARBA" id="ARBA00022525"/>
    </source>
</evidence>
<comment type="subcellular location">
    <subcellularLocation>
        <location evidence="1">Secreted</location>
    </subcellularLocation>
</comment>
<evidence type="ECO:0000313" key="6">
    <source>
        <dbReference type="EMBL" id="MCM19956.1"/>
    </source>
</evidence>
<evidence type="ECO:0000256" key="4">
    <source>
        <dbReference type="ARBA" id="ARBA00061568"/>
    </source>
</evidence>
<accession>A0A481MQL5</accession>
<dbReference type="InterPro" id="IPR045860">
    <property type="entry name" value="Snake_toxin-like_sf"/>
</dbReference>
<dbReference type="Pfam" id="PF21947">
    <property type="entry name" value="Toxin_cobra-type"/>
    <property type="match status" value="1"/>
</dbReference>
<evidence type="ECO:0000256" key="5">
    <source>
        <dbReference type="SAM" id="SignalP"/>
    </source>
</evidence>
<dbReference type="AlphaFoldDB" id="A0A481MQL5"/>
<organism evidence="6">
    <name type="scientific">Boiga dendrophila</name>
    <name type="common">Mangrove snake</name>
    <name type="synonym">Gold-ringed cat snake</name>
    <dbReference type="NCBI Taxonomy" id="46286"/>
    <lineage>
        <taxon>Eukaryota</taxon>
        <taxon>Metazoa</taxon>
        <taxon>Chordata</taxon>
        <taxon>Craniata</taxon>
        <taxon>Vertebrata</taxon>
        <taxon>Euteleostomi</taxon>
        <taxon>Lepidosauria</taxon>
        <taxon>Squamata</taxon>
        <taxon>Bifurcata</taxon>
        <taxon>Unidentata</taxon>
        <taxon>Episquamata</taxon>
        <taxon>Toxicofera</taxon>
        <taxon>Serpentes</taxon>
        <taxon>Colubroidea</taxon>
        <taxon>Colubridae</taxon>
        <taxon>Colubrinae</taxon>
        <taxon>Boiga</taxon>
    </lineage>
</organism>
<evidence type="ECO:0000256" key="1">
    <source>
        <dbReference type="ARBA" id="ARBA00004613"/>
    </source>
</evidence>
<name>A0A481MQL5_BOIDE</name>
<dbReference type="GO" id="GO:0090729">
    <property type="term" value="F:toxin activity"/>
    <property type="evidence" value="ECO:0007669"/>
    <property type="project" value="InterPro"/>
</dbReference>
<keyword evidence="2" id="KW-0964">Secreted</keyword>
<dbReference type="PROSITE" id="PS00272">
    <property type="entry name" value="SNAKE_TOXIN"/>
    <property type="match status" value="1"/>
</dbReference>
<protein>
    <submittedName>
        <fullName evidence="6">Three-Finger Toxin 10</fullName>
    </submittedName>
</protein>
<keyword evidence="5" id="KW-0732">Signal</keyword>
<feature type="signal peptide" evidence="5">
    <location>
        <begin position="1"/>
        <end position="19"/>
    </location>
</feature>
<dbReference type="GO" id="GO:0005576">
    <property type="term" value="C:extracellular region"/>
    <property type="evidence" value="ECO:0007669"/>
    <property type="project" value="UniProtKB-SubCell"/>
</dbReference>
<sequence length="116" mass="12948">MKTLLLAVAVVAFVCLGSADQLGLGRQQTDWGQGQAKGPPFTLCFHCNRKTSSHCSTVYRCYSRWCYTLYKRDENGELKWAVKGCTDTCPTAGPNERVKCCRPPNCNSVENDNTEF</sequence>
<proteinExistence type="inferred from homology"/>
<dbReference type="InterPro" id="IPR054131">
    <property type="entry name" value="Toxin_cobra-type"/>
</dbReference>